<evidence type="ECO:0000313" key="3">
    <source>
        <dbReference type="Proteomes" id="UP001138500"/>
    </source>
</evidence>
<feature type="region of interest" description="Disordered" evidence="1">
    <location>
        <begin position="273"/>
        <end position="293"/>
    </location>
</feature>
<feature type="compositionally biased region" description="Pro residues" evidence="1">
    <location>
        <begin position="49"/>
        <end position="92"/>
    </location>
</feature>
<evidence type="ECO:0000313" key="2">
    <source>
        <dbReference type="EMBL" id="KAH9828992.1"/>
    </source>
</evidence>
<name>A0A9W7W3F0_9PEZI</name>
<comment type="caution">
    <text evidence="2">The sequence shown here is derived from an EMBL/GenBank/DDBJ whole genome shotgun (WGS) entry which is preliminary data.</text>
</comment>
<feature type="compositionally biased region" description="Polar residues" evidence="1">
    <location>
        <begin position="37"/>
        <end position="48"/>
    </location>
</feature>
<sequence>MNAFQPLNAPGQRQDPALRPAAVTQSHQPPGPAYVTSGPTVASTSTETPPLPPADAPRPSPYPPMTPAHAPVPYPSLPSNPAPPHRPSPPVAGPVARPHYLPPIQLQRQSSQSSYARKALTHMQTARPRYPVLKPAPLQRPAAPQAPPKTNFYDLPAELRVEVYKLALSTVCIHIGPLEGGRRSPHPLVRTSHLVRMEVLPLMHSLCPIRASVTDFNFSGLLAWTDRIPPNEHATLAKNQNLSIVINSTEKSPKESQFGPSLRKWLHRRADPHRAQPNWRYQGPPPQKGVASDMKRRAKRMTEEGKRKELVTMLTSLGVQLSR</sequence>
<dbReference type="OrthoDB" id="3635680at2759"/>
<gene>
    <name evidence="2" type="ORF">Tdes44962_MAKER09196</name>
</gene>
<proteinExistence type="predicted"/>
<organism evidence="2 3">
    <name type="scientific">Teratosphaeria destructans</name>
    <dbReference type="NCBI Taxonomy" id="418781"/>
    <lineage>
        <taxon>Eukaryota</taxon>
        <taxon>Fungi</taxon>
        <taxon>Dikarya</taxon>
        <taxon>Ascomycota</taxon>
        <taxon>Pezizomycotina</taxon>
        <taxon>Dothideomycetes</taxon>
        <taxon>Dothideomycetidae</taxon>
        <taxon>Mycosphaerellales</taxon>
        <taxon>Teratosphaeriaceae</taxon>
        <taxon>Teratosphaeria</taxon>
    </lineage>
</organism>
<dbReference type="AlphaFoldDB" id="A0A9W7W3F0"/>
<dbReference type="EMBL" id="RIBY02001434">
    <property type="protein sequence ID" value="KAH9828992.1"/>
    <property type="molecule type" value="Genomic_DNA"/>
</dbReference>
<reference evidence="2 3" key="1">
    <citation type="journal article" date="2018" name="IMA Fungus">
        <title>IMA Genome-F 10: Nine draft genome sequences of Claviceps purpurea s.lat., including C. arundinis, C. humidiphila, and C. cf. spartinae, pseudomolecules for the pitch canker pathogen Fusarium circinatum, draft genome of Davidsoniella eucalypti, Grosmannia galeiformis, Quambalaria eucalypti, and Teratosphaeria destructans.</title>
        <authorList>
            <person name="Wingfield B.D."/>
            <person name="Liu M."/>
            <person name="Nguyen H.D."/>
            <person name="Lane F.A."/>
            <person name="Morgan S.W."/>
            <person name="De Vos L."/>
            <person name="Wilken P.M."/>
            <person name="Duong T.A."/>
            <person name="Aylward J."/>
            <person name="Coetzee M.P."/>
            <person name="Dadej K."/>
            <person name="De Beer Z.W."/>
            <person name="Findlay W."/>
            <person name="Havenga M."/>
            <person name="Kolarik M."/>
            <person name="Menzies J.G."/>
            <person name="Naidoo K."/>
            <person name="Pochopski O."/>
            <person name="Shoukouhi P."/>
            <person name="Santana Q.C."/>
            <person name="Seifert K.A."/>
            <person name="Soal N."/>
            <person name="Steenkamp E.T."/>
            <person name="Tatham C.T."/>
            <person name="van der Nest M.A."/>
            <person name="Wingfield M.J."/>
        </authorList>
    </citation>
    <scope>NUCLEOTIDE SEQUENCE [LARGE SCALE GENOMIC DNA]</scope>
    <source>
        <strain evidence="2">CMW44962</strain>
    </source>
</reference>
<reference evidence="2 3" key="2">
    <citation type="journal article" date="2021" name="Curr. Genet.">
        <title>Genetic response to nitrogen starvation in the aggressive Eucalyptus foliar pathogen Teratosphaeria destructans.</title>
        <authorList>
            <person name="Havenga M."/>
            <person name="Wingfield B.D."/>
            <person name="Wingfield M.J."/>
            <person name="Dreyer L.L."/>
            <person name="Roets F."/>
            <person name="Aylward J."/>
        </authorList>
    </citation>
    <scope>NUCLEOTIDE SEQUENCE [LARGE SCALE GENOMIC DNA]</scope>
    <source>
        <strain evidence="2">CMW44962</strain>
    </source>
</reference>
<evidence type="ECO:0000256" key="1">
    <source>
        <dbReference type="SAM" id="MobiDB-lite"/>
    </source>
</evidence>
<dbReference type="Proteomes" id="UP001138500">
    <property type="component" value="Unassembled WGS sequence"/>
</dbReference>
<accession>A0A9W7W3F0</accession>
<feature type="region of interest" description="Disordered" evidence="1">
    <location>
        <begin position="1"/>
        <end position="98"/>
    </location>
</feature>
<keyword evidence="3" id="KW-1185">Reference proteome</keyword>
<protein>
    <submittedName>
        <fullName evidence="2">Uncharacterized protein</fullName>
    </submittedName>
</protein>